<dbReference type="InterPro" id="IPR001789">
    <property type="entry name" value="Sig_transdc_resp-reg_receiver"/>
</dbReference>
<dbReference type="Pfam" id="PF00512">
    <property type="entry name" value="HisKA"/>
    <property type="match status" value="1"/>
</dbReference>
<evidence type="ECO:0000256" key="5">
    <source>
        <dbReference type="ARBA" id="ARBA00022519"/>
    </source>
</evidence>
<dbReference type="Gene3D" id="3.40.50.2300">
    <property type="match status" value="1"/>
</dbReference>
<dbReference type="Pfam" id="PF03924">
    <property type="entry name" value="CHASE"/>
    <property type="match status" value="1"/>
</dbReference>
<dbReference type="Proteomes" id="UP001202281">
    <property type="component" value="Unassembled WGS sequence"/>
</dbReference>
<evidence type="ECO:0000256" key="12">
    <source>
        <dbReference type="ARBA" id="ARBA00023012"/>
    </source>
</evidence>
<dbReference type="InterPro" id="IPR005467">
    <property type="entry name" value="His_kinase_dom"/>
</dbReference>
<dbReference type="PRINTS" id="PR00344">
    <property type="entry name" value="BCTRLSENSOR"/>
</dbReference>
<evidence type="ECO:0000259" key="18">
    <source>
        <dbReference type="PROSITE" id="PS50112"/>
    </source>
</evidence>
<dbReference type="InterPro" id="IPR000700">
    <property type="entry name" value="PAS-assoc_C"/>
</dbReference>
<dbReference type="PROSITE" id="PS50113">
    <property type="entry name" value="PAC"/>
    <property type="match status" value="1"/>
</dbReference>
<dbReference type="Gene3D" id="3.30.565.10">
    <property type="entry name" value="Histidine kinase-like ATPase, C-terminal domain"/>
    <property type="match status" value="1"/>
</dbReference>
<dbReference type="Pfam" id="PF08447">
    <property type="entry name" value="PAS_3"/>
    <property type="match status" value="1"/>
</dbReference>
<dbReference type="SMART" id="SM00448">
    <property type="entry name" value="REC"/>
    <property type="match status" value="1"/>
</dbReference>
<keyword evidence="5" id="KW-0997">Cell inner membrane</keyword>
<dbReference type="Pfam" id="PF00072">
    <property type="entry name" value="Response_reg"/>
    <property type="match status" value="1"/>
</dbReference>
<dbReference type="EC" id="2.7.13.3" evidence="3"/>
<dbReference type="InterPro" id="IPR036641">
    <property type="entry name" value="HPT_dom_sf"/>
</dbReference>
<dbReference type="Pfam" id="PF02518">
    <property type="entry name" value="HATPase_c"/>
    <property type="match status" value="1"/>
</dbReference>
<dbReference type="SMART" id="SM00387">
    <property type="entry name" value="HATPase_c"/>
    <property type="match status" value="1"/>
</dbReference>
<dbReference type="Gene3D" id="1.10.287.130">
    <property type="match status" value="1"/>
</dbReference>
<dbReference type="InterPro" id="IPR001610">
    <property type="entry name" value="PAC"/>
</dbReference>
<feature type="domain" description="PAC" evidence="19">
    <location>
        <begin position="608"/>
        <end position="661"/>
    </location>
</feature>
<dbReference type="CDD" id="cd16922">
    <property type="entry name" value="HATPase_EvgS-ArcB-TorS-like"/>
    <property type="match status" value="1"/>
</dbReference>
<proteinExistence type="predicted"/>
<evidence type="ECO:0000313" key="22">
    <source>
        <dbReference type="Proteomes" id="UP001202281"/>
    </source>
</evidence>
<dbReference type="InterPro" id="IPR006189">
    <property type="entry name" value="CHASE_dom"/>
</dbReference>
<dbReference type="CDD" id="cd00130">
    <property type="entry name" value="PAS"/>
    <property type="match status" value="1"/>
</dbReference>
<evidence type="ECO:0000256" key="11">
    <source>
        <dbReference type="ARBA" id="ARBA00022989"/>
    </source>
</evidence>
<dbReference type="CDD" id="cd00082">
    <property type="entry name" value="HisKA"/>
    <property type="match status" value="1"/>
</dbReference>
<keyword evidence="4" id="KW-1003">Cell membrane</keyword>
<dbReference type="SMART" id="SM00091">
    <property type="entry name" value="PAS"/>
    <property type="match status" value="1"/>
</dbReference>
<dbReference type="InterPro" id="IPR035965">
    <property type="entry name" value="PAS-like_dom_sf"/>
</dbReference>
<evidence type="ECO:0000259" key="20">
    <source>
        <dbReference type="PROSITE" id="PS50839"/>
    </source>
</evidence>
<dbReference type="PANTHER" id="PTHR43047">
    <property type="entry name" value="TWO-COMPONENT HISTIDINE PROTEIN KINASE"/>
    <property type="match status" value="1"/>
</dbReference>
<dbReference type="SUPFAM" id="SSF47384">
    <property type="entry name" value="Homodimeric domain of signal transducing histidine kinase"/>
    <property type="match status" value="1"/>
</dbReference>
<evidence type="ECO:0000256" key="8">
    <source>
        <dbReference type="ARBA" id="ARBA00022692"/>
    </source>
</evidence>
<dbReference type="PROSITE" id="PS50839">
    <property type="entry name" value="CHASE"/>
    <property type="match status" value="1"/>
</dbReference>
<comment type="catalytic activity">
    <reaction evidence="1">
        <text>ATP + protein L-histidine = ADP + protein N-phospho-L-histidine.</text>
        <dbReference type="EC" id="2.7.13.3"/>
    </reaction>
</comment>
<keyword evidence="11 15" id="KW-1133">Transmembrane helix</keyword>
<dbReference type="PROSITE" id="PS50112">
    <property type="entry name" value="PAS"/>
    <property type="match status" value="1"/>
</dbReference>
<evidence type="ECO:0000256" key="10">
    <source>
        <dbReference type="ARBA" id="ARBA00022840"/>
    </source>
</evidence>
<dbReference type="SUPFAM" id="SSF47226">
    <property type="entry name" value="Histidine-containing phosphotransfer domain, HPT domain"/>
    <property type="match status" value="1"/>
</dbReference>
<feature type="domain" description="Histidine kinase" evidence="16">
    <location>
        <begin position="679"/>
        <end position="896"/>
    </location>
</feature>
<comment type="subcellular location">
    <subcellularLocation>
        <location evidence="2">Cell inner membrane</location>
        <topology evidence="2">Multi-pass membrane protein</topology>
    </subcellularLocation>
</comment>
<dbReference type="Pfam" id="PF05231">
    <property type="entry name" value="MASE1"/>
    <property type="match status" value="1"/>
</dbReference>
<dbReference type="InterPro" id="IPR007895">
    <property type="entry name" value="MASE1"/>
</dbReference>
<dbReference type="InterPro" id="IPR004358">
    <property type="entry name" value="Sig_transdc_His_kin-like_C"/>
</dbReference>
<evidence type="ECO:0000256" key="4">
    <source>
        <dbReference type="ARBA" id="ARBA00022475"/>
    </source>
</evidence>
<dbReference type="SMART" id="SM01079">
    <property type="entry name" value="CHASE"/>
    <property type="match status" value="1"/>
</dbReference>
<evidence type="ECO:0000313" key="21">
    <source>
        <dbReference type="EMBL" id="MCJ2188872.1"/>
    </source>
</evidence>
<gene>
    <name evidence="21" type="ORF">MTR66_18885</name>
</gene>
<evidence type="ECO:0000256" key="7">
    <source>
        <dbReference type="ARBA" id="ARBA00022679"/>
    </source>
</evidence>
<accession>A0ABT0BV40</accession>
<dbReference type="Gene3D" id="3.30.450.350">
    <property type="entry name" value="CHASE domain"/>
    <property type="match status" value="1"/>
</dbReference>
<dbReference type="InterPro" id="IPR036890">
    <property type="entry name" value="HATPase_C_sf"/>
</dbReference>
<protein>
    <recommendedName>
        <fullName evidence="3">histidine kinase</fullName>
        <ecNumber evidence="3">2.7.13.3</ecNumber>
    </recommendedName>
</protein>
<feature type="transmembrane region" description="Helical" evidence="15">
    <location>
        <begin position="148"/>
        <end position="169"/>
    </location>
</feature>
<evidence type="ECO:0000256" key="2">
    <source>
        <dbReference type="ARBA" id="ARBA00004429"/>
    </source>
</evidence>
<dbReference type="SUPFAM" id="SSF55785">
    <property type="entry name" value="PYP-like sensor domain (PAS domain)"/>
    <property type="match status" value="1"/>
</dbReference>
<keyword evidence="8 15" id="KW-0812">Transmembrane</keyword>
<dbReference type="InterPro" id="IPR042240">
    <property type="entry name" value="CHASE_sf"/>
</dbReference>
<dbReference type="RefSeq" id="WP_243923850.1">
    <property type="nucleotide sequence ID" value="NZ_JALHLG010000050.1"/>
</dbReference>
<dbReference type="NCBIfam" id="TIGR00229">
    <property type="entry name" value="sensory_box"/>
    <property type="match status" value="1"/>
</dbReference>
<feature type="modified residue" description="4-aspartylphosphate" evidence="14">
    <location>
        <position position="976"/>
    </location>
</feature>
<feature type="domain" description="Response regulatory" evidence="17">
    <location>
        <begin position="922"/>
        <end position="1044"/>
    </location>
</feature>
<dbReference type="InterPro" id="IPR008207">
    <property type="entry name" value="Sig_transdc_His_kin_Hpt_dom"/>
</dbReference>
<feature type="transmembrane region" description="Helical" evidence="15">
    <location>
        <begin position="108"/>
        <end position="136"/>
    </location>
</feature>
<dbReference type="EMBL" id="JALHLG010000050">
    <property type="protein sequence ID" value="MCJ2188872.1"/>
    <property type="molecule type" value="Genomic_DNA"/>
</dbReference>
<dbReference type="SUPFAM" id="SSF55874">
    <property type="entry name" value="ATPase domain of HSP90 chaperone/DNA topoisomerase II/histidine kinase"/>
    <property type="match status" value="1"/>
</dbReference>
<keyword evidence="13 15" id="KW-0472">Membrane</keyword>
<dbReference type="InterPro" id="IPR003594">
    <property type="entry name" value="HATPase_dom"/>
</dbReference>
<dbReference type="InterPro" id="IPR011006">
    <property type="entry name" value="CheY-like_superfamily"/>
</dbReference>
<dbReference type="InterPro" id="IPR036097">
    <property type="entry name" value="HisK_dim/P_sf"/>
</dbReference>
<feature type="domain" description="CHASE" evidence="20">
    <location>
        <begin position="249"/>
        <end position="463"/>
    </location>
</feature>
<organism evidence="21 22">
    <name type="scientific">Novosphingobium beihaiensis</name>
    <dbReference type="NCBI Taxonomy" id="2930389"/>
    <lineage>
        <taxon>Bacteria</taxon>
        <taxon>Pseudomonadati</taxon>
        <taxon>Pseudomonadota</taxon>
        <taxon>Alphaproteobacteria</taxon>
        <taxon>Sphingomonadales</taxon>
        <taxon>Sphingomonadaceae</taxon>
        <taxon>Novosphingobium</taxon>
    </lineage>
</organism>
<keyword evidence="9" id="KW-0418">Kinase</keyword>
<keyword evidence="22" id="KW-1185">Reference proteome</keyword>
<evidence type="ECO:0000259" key="17">
    <source>
        <dbReference type="PROSITE" id="PS50110"/>
    </source>
</evidence>
<dbReference type="InterPro" id="IPR000014">
    <property type="entry name" value="PAS"/>
</dbReference>
<keyword evidence="6 14" id="KW-0597">Phosphoprotein</keyword>
<evidence type="ECO:0000256" key="3">
    <source>
        <dbReference type="ARBA" id="ARBA00012438"/>
    </source>
</evidence>
<evidence type="ECO:0000256" key="1">
    <source>
        <dbReference type="ARBA" id="ARBA00000085"/>
    </source>
</evidence>
<feature type="transmembrane region" description="Helical" evidence="15">
    <location>
        <begin position="68"/>
        <end position="88"/>
    </location>
</feature>
<evidence type="ECO:0000256" key="13">
    <source>
        <dbReference type="ARBA" id="ARBA00023136"/>
    </source>
</evidence>
<keyword evidence="12" id="KW-0902">Two-component regulatory system</keyword>
<feature type="transmembrane region" description="Helical" evidence="15">
    <location>
        <begin position="181"/>
        <end position="203"/>
    </location>
</feature>
<keyword evidence="7" id="KW-0808">Transferase</keyword>
<evidence type="ECO:0000256" key="9">
    <source>
        <dbReference type="ARBA" id="ARBA00022777"/>
    </source>
</evidence>
<dbReference type="PROSITE" id="PS50110">
    <property type="entry name" value="RESPONSE_REGULATORY"/>
    <property type="match status" value="1"/>
</dbReference>
<dbReference type="PANTHER" id="PTHR43047:SF72">
    <property type="entry name" value="OSMOSENSING HISTIDINE PROTEIN KINASE SLN1"/>
    <property type="match status" value="1"/>
</dbReference>
<dbReference type="SMART" id="SM00388">
    <property type="entry name" value="HisKA"/>
    <property type="match status" value="1"/>
</dbReference>
<evidence type="ECO:0000256" key="14">
    <source>
        <dbReference type="PROSITE-ProRule" id="PRU00169"/>
    </source>
</evidence>
<feature type="domain" description="PAS" evidence="18">
    <location>
        <begin position="535"/>
        <end position="606"/>
    </location>
</feature>
<keyword evidence="10" id="KW-0547">Nucleotide-binding</keyword>
<dbReference type="SMART" id="SM00086">
    <property type="entry name" value="PAC"/>
    <property type="match status" value="1"/>
</dbReference>
<sequence length="1165" mass="127462">MLLYAFSGWLGLKLAVPPGYATLIWPASGIAAAALLIFGSGFWPGVFLGAVAVNTYNSIASAPDGDVWVALLNASLIACGSTLQALFVSSMVRRRFGLPMTINNSRDIVLLVLIAGPIACLIASTFGISALIATGILSLDGAPGNWLVWWLGDMAGILIVVPIAVLGPWKNWNVYWRGSPVPALTATMTAALFLLIGATLVAWKVASVANYERNNAAFSALADESEKALSHRLDSYRQSLDGGAGLFAASDHVSLADWQTYVDTLDVTRTLPGINGVGYIEPVRRDAVPSFLDRTARDGLPGFEIHPKTSGSEHFVIKYIEPIAVNKEAVGLDISFETNRLNAAVRARDSGMTAVTQRIFLVQDHTKQPGFLLLKPVYRTTLIPQTVESRRKAFLGWVYAPFIANRFMEGLTASQGQSINIRIVDGPSKDGNVIFDSGVSPMPSAQYSVTKRLDVFQQQWTITWASTHAFERDNATWEAWTVLASGLAITAIFAFLLMSLARREAYVRKEVDTRTSEVFERERGLEKALAALKISERRFSSLAGLSPAGIFRTDNYGFCNFVNEAWLEASRLSANEAMGAGWIDAIHPEDRDRVHRTWLSSIGSEESVRIEFRFRERDDGGVTWIDLISGPEFDDNGKLIGFIGVAIDITERKELEANMAAALESAEQATRAKSSFLANMSHEIRTPMNGVIGFAELLREGELSSEQRRQVDLILESSRSMMRLLNDILDISKIEAGQMKIAPEPVELPREISRYVSAFLPLAEKKGLQIETDISSGVPTWISVDPLRLRQIVTNLLGNAIKFTHTGKVCLRACMKPGNILAIEVEDTGIGIADERQSSLFQQFVQADDSAARKYGGTGLGLAISFNLAKLMGGSLSLRSTQGEGTTVTLELPALPAEPNETLDNNIELTTAPASASPAALKILLVEDHDINQVLITDMIRQLGYGVDLACDGEQALEMVSASFKEGSPYQLVLMDLQMPSMDGREATRRIRAMGIHAPDLPIIALSANAYPEDVQECLAIGMQAHLAKPVRLRELEAAIARWGTKGNAPPKQPETKSNSAKFGEALTARYEKRKNDTFSYMEKLAQEQDLGQKSLEELHDMLHKLAGTAGMFGEEALGLCAREIEYEMPMWRDPQKKEILRALERLNAAAGRHGTEPNHSKQVH</sequence>
<name>A0ABT0BV40_9SPHN</name>
<comment type="caution">
    <text evidence="21">The sequence shown here is derived from an EMBL/GenBank/DDBJ whole genome shotgun (WGS) entry which is preliminary data.</text>
</comment>
<dbReference type="CDD" id="cd17546">
    <property type="entry name" value="REC_hyHK_CKI1_RcsC-like"/>
    <property type="match status" value="1"/>
</dbReference>
<dbReference type="PROSITE" id="PS50109">
    <property type="entry name" value="HIS_KIN"/>
    <property type="match status" value="1"/>
</dbReference>
<evidence type="ECO:0000259" key="16">
    <source>
        <dbReference type="PROSITE" id="PS50109"/>
    </source>
</evidence>
<keyword evidence="10" id="KW-0067">ATP-binding</keyword>
<evidence type="ECO:0000259" key="19">
    <source>
        <dbReference type="PROSITE" id="PS50113"/>
    </source>
</evidence>
<dbReference type="SUPFAM" id="SSF52172">
    <property type="entry name" value="CheY-like"/>
    <property type="match status" value="1"/>
</dbReference>
<dbReference type="Pfam" id="PF01627">
    <property type="entry name" value="Hpt"/>
    <property type="match status" value="1"/>
</dbReference>
<dbReference type="InterPro" id="IPR013655">
    <property type="entry name" value="PAS_fold_3"/>
</dbReference>
<dbReference type="Gene3D" id="3.30.450.20">
    <property type="entry name" value="PAS domain"/>
    <property type="match status" value="1"/>
</dbReference>
<evidence type="ECO:0000256" key="15">
    <source>
        <dbReference type="SAM" id="Phobius"/>
    </source>
</evidence>
<dbReference type="InterPro" id="IPR003661">
    <property type="entry name" value="HisK_dim/P_dom"/>
</dbReference>
<evidence type="ECO:0000256" key="6">
    <source>
        <dbReference type="ARBA" id="ARBA00022553"/>
    </source>
</evidence>
<reference evidence="21 22" key="1">
    <citation type="submission" date="2022-04" db="EMBL/GenBank/DDBJ databases">
        <title>Identification of a novel bacterium isolated from mangrove sediments.</title>
        <authorList>
            <person name="Pan X."/>
        </authorList>
    </citation>
    <scope>NUCLEOTIDE SEQUENCE [LARGE SCALE GENOMIC DNA]</scope>
    <source>
        <strain evidence="21 22">B2638</strain>
    </source>
</reference>